<dbReference type="AlphaFoldDB" id="A0AAI8TUN8"/>
<organism evidence="3 5">
    <name type="scientific">Mycolicibacterium mageritense</name>
    <name type="common">Mycobacterium mageritense</name>
    <dbReference type="NCBI Taxonomy" id="53462"/>
    <lineage>
        <taxon>Bacteria</taxon>
        <taxon>Bacillati</taxon>
        <taxon>Actinomycetota</taxon>
        <taxon>Actinomycetes</taxon>
        <taxon>Mycobacteriales</taxon>
        <taxon>Mycobacteriaceae</taxon>
        <taxon>Mycolicibacterium</taxon>
    </lineage>
</organism>
<protein>
    <recommendedName>
        <fullName evidence="6">DUF4878 domain-containing protein</fullName>
    </recommendedName>
</protein>
<reference evidence="2 4" key="1">
    <citation type="journal article" date="2019" name="Emerg. Microbes Infect.">
        <title>Comprehensive subspecies identification of 175 nontuberculous mycobacteria species based on 7547 genomic profiles.</title>
        <authorList>
            <person name="Matsumoto Y."/>
            <person name="Kinjo T."/>
            <person name="Motooka D."/>
            <person name="Nabeya D."/>
            <person name="Jung N."/>
            <person name="Uechi K."/>
            <person name="Horii T."/>
            <person name="Iida T."/>
            <person name="Fujita J."/>
            <person name="Nakamura S."/>
        </authorList>
    </citation>
    <scope>NUCLEOTIDE SEQUENCE [LARGE SCALE GENOMIC DNA]</scope>
    <source>
        <strain evidence="2 4">JCM 12375</strain>
    </source>
</reference>
<keyword evidence="1" id="KW-0732">Signal</keyword>
<reference evidence="3" key="3">
    <citation type="submission" date="2023-03" db="EMBL/GenBank/DDBJ databases">
        <title>Draft genome sequence of a Mycolicibacterium mageritense strain H4_3_1 isolated from a hybrid biological-inorganic system reactor.</title>
        <authorList>
            <person name="Feng X."/>
            <person name="Kazama D."/>
            <person name="Sato K."/>
            <person name="Kobayashi H."/>
        </authorList>
    </citation>
    <scope>NUCLEOTIDE SEQUENCE</scope>
    <source>
        <strain evidence="3">H4_3_1</strain>
    </source>
</reference>
<keyword evidence="4" id="KW-1185">Reference proteome</keyword>
<dbReference type="EMBL" id="AP022567">
    <property type="protein sequence ID" value="BBX32227.1"/>
    <property type="molecule type" value="Genomic_DNA"/>
</dbReference>
<evidence type="ECO:0000313" key="3">
    <source>
        <dbReference type="EMBL" id="BDY29093.1"/>
    </source>
</evidence>
<feature type="signal peptide" evidence="1">
    <location>
        <begin position="1"/>
        <end position="20"/>
    </location>
</feature>
<dbReference type="Proteomes" id="UP001241092">
    <property type="component" value="Chromosome"/>
</dbReference>
<evidence type="ECO:0000313" key="5">
    <source>
        <dbReference type="Proteomes" id="UP001241092"/>
    </source>
</evidence>
<evidence type="ECO:0000256" key="1">
    <source>
        <dbReference type="SAM" id="SignalP"/>
    </source>
</evidence>
<evidence type="ECO:0000313" key="2">
    <source>
        <dbReference type="EMBL" id="BBX32227.1"/>
    </source>
</evidence>
<evidence type="ECO:0000313" key="4">
    <source>
        <dbReference type="Proteomes" id="UP000465622"/>
    </source>
</evidence>
<dbReference type="EMBL" id="AP027452">
    <property type="protein sequence ID" value="BDY29093.1"/>
    <property type="molecule type" value="Genomic_DNA"/>
</dbReference>
<accession>A0AAI8TUN8</accession>
<reference evidence="2" key="2">
    <citation type="submission" date="2020-02" db="EMBL/GenBank/DDBJ databases">
        <authorList>
            <person name="Matsumoto Y."/>
            <person name="Motooka D."/>
            <person name="Nakamura S."/>
        </authorList>
    </citation>
    <scope>NUCLEOTIDE SEQUENCE</scope>
    <source>
        <strain evidence="2">JCM 12375</strain>
    </source>
</reference>
<name>A0AAI8TUN8_MYCME</name>
<evidence type="ECO:0008006" key="6">
    <source>
        <dbReference type="Google" id="ProtNLM"/>
    </source>
</evidence>
<gene>
    <name evidence="3" type="ORF">hbim_03029</name>
    <name evidence="2" type="ORF">MMAGJ_15090</name>
</gene>
<feature type="chain" id="PRO_5042567991" description="DUF4878 domain-containing protein" evidence="1">
    <location>
        <begin position="21"/>
        <end position="141"/>
    </location>
</feature>
<dbReference type="Proteomes" id="UP000465622">
    <property type="component" value="Chromosome"/>
</dbReference>
<proteinExistence type="predicted"/>
<sequence length="141" mass="14906">MLIGRSHWSALIAMAGVLVACGPSGSSEDSPEHAVQRHIAAAKAGDVSALRSGTCGALAAMMQPRSDVEVRQEFASLYQAGPDVLSVDPESPGVKRTVTGHYTNATDLEISFTVEDRDGWKICEIRRGNGIFGPLPGPFEP</sequence>
<dbReference type="PROSITE" id="PS51257">
    <property type="entry name" value="PROKAR_LIPOPROTEIN"/>
    <property type="match status" value="1"/>
</dbReference>
<dbReference type="RefSeq" id="WP_229479887.1">
    <property type="nucleotide sequence ID" value="NZ_AP022567.1"/>
</dbReference>